<dbReference type="Proteomes" id="UP000308600">
    <property type="component" value="Unassembled WGS sequence"/>
</dbReference>
<evidence type="ECO:0000313" key="1">
    <source>
        <dbReference type="EMBL" id="TFK71563.1"/>
    </source>
</evidence>
<sequence>MRLVQLFLLFSLSLSPAAANWFSSGTKQAAPPYTTWSASDLAHWLEDHNVPVPSQAPRPKLQELVEQNWNTVSGWSYDQYLAAQNSFQNLRDSSFDAWDDSRLRDFLLQHGVIEPKGPREKLILLAKQKYGEFQDAARTYSDRASAYVKGEPTGVTDRLSSVLSQASADATRKFHDSEDYIYATWDDNRLRHFLEDKGILKPNQDAKRTDMLGMMKDAYSSIANYNDWSTSYIRGWLLNHNIISSGSDYDRDTLITKMKGYYYDTNDSVWQTWSDNQLRQWLVDHNIIRSNAQVNRDKMMRLVSENYYRAVDTFWDSWSDSQIRSWLKDNGYLRSDAQMRRDELINMANEKYTDAHARFAEYLVWPDARLRAFLREQGLPEDKLPTSRPGLLQEARIRYVHIQKAAPSLLHRVGNLLWRIFAIIGRPFGFSSGYVPQDSPSVANKAQQGTNYATEKAGEGRDYVYEQARAGGQSAADYARAASDRVSETAKGAGDYVRDQANAGQDYAHDRARDAWEGAQATKDHVQERVQQGKDYVLQGADSAHKSAESGRDQSKEYVNQRAQEYGDYGRDKAHQAQDTYEHASRTGEDYVGDSREKVGEGVKRAGQRLKGEL</sequence>
<reference evidence="1 2" key="1">
    <citation type="journal article" date="2019" name="Nat. Ecol. Evol.">
        <title>Megaphylogeny resolves global patterns of mushroom evolution.</title>
        <authorList>
            <person name="Varga T."/>
            <person name="Krizsan K."/>
            <person name="Foldi C."/>
            <person name="Dima B."/>
            <person name="Sanchez-Garcia M."/>
            <person name="Sanchez-Ramirez S."/>
            <person name="Szollosi G.J."/>
            <person name="Szarkandi J.G."/>
            <person name="Papp V."/>
            <person name="Albert L."/>
            <person name="Andreopoulos W."/>
            <person name="Angelini C."/>
            <person name="Antonin V."/>
            <person name="Barry K.W."/>
            <person name="Bougher N.L."/>
            <person name="Buchanan P."/>
            <person name="Buyck B."/>
            <person name="Bense V."/>
            <person name="Catcheside P."/>
            <person name="Chovatia M."/>
            <person name="Cooper J."/>
            <person name="Damon W."/>
            <person name="Desjardin D."/>
            <person name="Finy P."/>
            <person name="Geml J."/>
            <person name="Haridas S."/>
            <person name="Hughes K."/>
            <person name="Justo A."/>
            <person name="Karasinski D."/>
            <person name="Kautmanova I."/>
            <person name="Kiss B."/>
            <person name="Kocsube S."/>
            <person name="Kotiranta H."/>
            <person name="LaButti K.M."/>
            <person name="Lechner B.E."/>
            <person name="Liimatainen K."/>
            <person name="Lipzen A."/>
            <person name="Lukacs Z."/>
            <person name="Mihaltcheva S."/>
            <person name="Morgado L.N."/>
            <person name="Niskanen T."/>
            <person name="Noordeloos M.E."/>
            <person name="Ohm R.A."/>
            <person name="Ortiz-Santana B."/>
            <person name="Ovrebo C."/>
            <person name="Racz N."/>
            <person name="Riley R."/>
            <person name="Savchenko A."/>
            <person name="Shiryaev A."/>
            <person name="Soop K."/>
            <person name="Spirin V."/>
            <person name="Szebenyi C."/>
            <person name="Tomsovsky M."/>
            <person name="Tulloss R.E."/>
            <person name="Uehling J."/>
            <person name="Grigoriev I.V."/>
            <person name="Vagvolgyi C."/>
            <person name="Papp T."/>
            <person name="Martin F.M."/>
            <person name="Miettinen O."/>
            <person name="Hibbett D.S."/>
            <person name="Nagy L.G."/>
        </authorList>
    </citation>
    <scope>NUCLEOTIDE SEQUENCE [LARGE SCALE GENOMIC DNA]</scope>
    <source>
        <strain evidence="1 2">NL-1719</strain>
    </source>
</reference>
<proteinExistence type="predicted"/>
<accession>A0ACD3B0L5</accession>
<keyword evidence="2" id="KW-1185">Reference proteome</keyword>
<name>A0ACD3B0L5_9AGAR</name>
<gene>
    <name evidence="1" type="ORF">BDN72DRAFT_793756</name>
</gene>
<organism evidence="1 2">
    <name type="scientific">Pluteus cervinus</name>
    <dbReference type="NCBI Taxonomy" id="181527"/>
    <lineage>
        <taxon>Eukaryota</taxon>
        <taxon>Fungi</taxon>
        <taxon>Dikarya</taxon>
        <taxon>Basidiomycota</taxon>
        <taxon>Agaricomycotina</taxon>
        <taxon>Agaricomycetes</taxon>
        <taxon>Agaricomycetidae</taxon>
        <taxon>Agaricales</taxon>
        <taxon>Pluteineae</taxon>
        <taxon>Pluteaceae</taxon>
        <taxon>Pluteus</taxon>
    </lineage>
</organism>
<dbReference type="EMBL" id="ML208296">
    <property type="protein sequence ID" value="TFK71563.1"/>
    <property type="molecule type" value="Genomic_DNA"/>
</dbReference>
<protein>
    <submittedName>
        <fullName evidence="1">Uncharacterized protein</fullName>
    </submittedName>
</protein>
<evidence type="ECO:0000313" key="2">
    <source>
        <dbReference type="Proteomes" id="UP000308600"/>
    </source>
</evidence>